<sequence>MNSKDQYINKLNLQSTGLYDKAVEPNVFLLNKQYICHTCNRWLMNKHKLSPLSAKNSLAVKAVPSELELSELSNVLLAKNIIFLKLFKRPKYRSSALKDKIQFESLLSEDENDCKKQNELSNEKIRYNNILSEENDCEETKEFSNEKNRYNNVLSDEDDYEDDCEETEEFSNKNNSDKNILSKEDDCEVTEEFSNEKIPGNNIRSAEEDDCEETKEFSNEKFLTTIFFQKKMTETEEFCNENIPDNNILLEEDDCEETVEFSNDNTPDNNNNLTTTTVNDDNLRVRHTSVC</sequence>
<evidence type="ECO:0000313" key="3">
    <source>
        <dbReference type="Proteomes" id="UP000507470"/>
    </source>
</evidence>
<reference evidence="2 3" key="1">
    <citation type="submission" date="2020-06" db="EMBL/GenBank/DDBJ databases">
        <authorList>
            <person name="Li R."/>
            <person name="Bekaert M."/>
        </authorList>
    </citation>
    <scope>NUCLEOTIDE SEQUENCE [LARGE SCALE GENOMIC DNA]</scope>
    <source>
        <strain evidence="3">wild</strain>
    </source>
</reference>
<dbReference type="OrthoDB" id="4354971at2759"/>
<dbReference type="AlphaFoldDB" id="A0A6J8EL93"/>
<dbReference type="EMBL" id="CACVKT020009163">
    <property type="protein sequence ID" value="CAC5420666.1"/>
    <property type="molecule type" value="Genomic_DNA"/>
</dbReference>
<organism evidence="2 3">
    <name type="scientific">Mytilus coruscus</name>
    <name type="common">Sea mussel</name>
    <dbReference type="NCBI Taxonomy" id="42192"/>
    <lineage>
        <taxon>Eukaryota</taxon>
        <taxon>Metazoa</taxon>
        <taxon>Spiralia</taxon>
        <taxon>Lophotrochozoa</taxon>
        <taxon>Mollusca</taxon>
        <taxon>Bivalvia</taxon>
        <taxon>Autobranchia</taxon>
        <taxon>Pteriomorphia</taxon>
        <taxon>Mytilida</taxon>
        <taxon>Mytiloidea</taxon>
        <taxon>Mytilidae</taxon>
        <taxon>Mytilinae</taxon>
        <taxon>Mytilus</taxon>
    </lineage>
</organism>
<gene>
    <name evidence="2" type="ORF">MCOR_52872</name>
</gene>
<keyword evidence="3" id="KW-1185">Reference proteome</keyword>
<protein>
    <submittedName>
        <fullName evidence="2">Uncharacterized protein</fullName>
    </submittedName>
</protein>
<feature type="region of interest" description="Disordered" evidence="1">
    <location>
        <begin position="190"/>
        <end position="209"/>
    </location>
</feature>
<name>A0A6J8EL93_MYTCO</name>
<proteinExistence type="predicted"/>
<evidence type="ECO:0000256" key="1">
    <source>
        <dbReference type="SAM" id="MobiDB-lite"/>
    </source>
</evidence>
<accession>A0A6J8EL93</accession>
<evidence type="ECO:0000313" key="2">
    <source>
        <dbReference type="EMBL" id="CAC5420666.1"/>
    </source>
</evidence>
<dbReference type="Proteomes" id="UP000507470">
    <property type="component" value="Unassembled WGS sequence"/>
</dbReference>